<dbReference type="PANTHER" id="PTHR30457:SF0">
    <property type="entry name" value="PHOSPHATASE, PUTATIVE (AFU_ORTHOLOGUE AFUA_4G01070)-RELATED"/>
    <property type="match status" value="1"/>
</dbReference>
<dbReference type="SUPFAM" id="SSF64167">
    <property type="entry name" value="SurE-like"/>
    <property type="match status" value="1"/>
</dbReference>
<dbReference type="Pfam" id="PF01975">
    <property type="entry name" value="SurE"/>
    <property type="match status" value="1"/>
</dbReference>
<keyword evidence="3" id="KW-0378">Hydrolase</keyword>
<dbReference type="Gene3D" id="3.40.1210.10">
    <property type="entry name" value="Survival protein SurE-like phosphatase/nucleotidase"/>
    <property type="match status" value="1"/>
</dbReference>
<keyword evidence="8" id="KW-1185">Reference proteome</keyword>
<dbReference type="GO" id="GO:0008252">
    <property type="term" value="F:nucleotidase activity"/>
    <property type="evidence" value="ECO:0007669"/>
    <property type="project" value="InterPro"/>
</dbReference>
<proteinExistence type="inferred from homology"/>
<evidence type="ECO:0000256" key="4">
    <source>
        <dbReference type="SAM" id="MobiDB-lite"/>
    </source>
</evidence>
<dbReference type="RefSeq" id="XP_040636572.1">
    <property type="nucleotide sequence ID" value="XM_040787225.1"/>
</dbReference>
<evidence type="ECO:0000256" key="3">
    <source>
        <dbReference type="ARBA" id="ARBA00022801"/>
    </source>
</evidence>
<feature type="chain" id="PRO_5013220841" evidence="5">
    <location>
        <begin position="16"/>
        <end position="299"/>
    </location>
</feature>
<dbReference type="Proteomes" id="UP000019804">
    <property type="component" value="Unassembled WGS sequence"/>
</dbReference>
<dbReference type="EMBL" id="KK088434">
    <property type="protein sequence ID" value="EYE92884.1"/>
    <property type="molecule type" value="Genomic_DNA"/>
</dbReference>
<protein>
    <submittedName>
        <fullName evidence="7">Sure-like protein</fullName>
    </submittedName>
</protein>
<keyword evidence="5" id="KW-0732">Signal</keyword>
<organism evidence="7 8">
    <name type="scientific">Aspergillus ruber (strain CBS 135680)</name>
    <dbReference type="NCBI Taxonomy" id="1388766"/>
    <lineage>
        <taxon>Eukaryota</taxon>
        <taxon>Fungi</taxon>
        <taxon>Dikarya</taxon>
        <taxon>Ascomycota</taxon>
        <taxon>Pezizomycotina</taxon>
        <taxon>Eurotiomycetes</taxon>
        <taxon>Eurotiomycetidae</taxon>
        <taxon>Eurotiales</taxon>
        <taxon>Aspergillaceae</taxon>
        <taxon>Aspergillus</taxon>
        <taxon>Aspergillus subgen. Aspergillus</taxon>
    </lineage>
</organism>
<reference evidence="8" key="1">
    <citation type="journal article" date="2014" name="Nat. Commun.">
        <title>Genomic adaptations of the halophilic Dead Sea filamentous fungus Eurotium rubrum.</title>
        <authorList>
            <person name="Kis-Papo T."/>
            <person name="Weig A.R."/>
            <person name="Riley R."/>
            <person name="Persoh D."/>
            <person name="Salamov A."/>
            <person name="Sun H."/>
            <person name="Lipzen A."/>
            <person name="Wasser S.P."/>
            <person name="Rambold G."/>
            <person name="Grigoriev I.V."/>
            <person name="Nevo E."/>
        </authorList>
    </citation>
    <scope>NUCLEOTIDE SEQUENCE [LARGE SCALE GENOMIC DNA]</scope>
    <source>
        <strain evidence="8">CBS 135680</strain>
    </source>
</reference>
<dbReference type="GeneID" id="63702349"/>
<evidence type="ECO:0000313" key="7">
    <source>
        <dbReference type="EMBL" id="EYE92884.1"/>
    </source>
</evidence>
<dbReference type="STRING" id="1388766.A0A017S8C1"/>
<feature type="domain" description="Survival protein SurE-like phosphatase/nucleotidase" evidence="6">
    <location>
        <begin position="18"/>
        <end position="220"/>
    </location>
</feature>
<feature type="region of interest" description="Disordered" evidence="4">
    <location>
        <begin position="49"/>
        <end position="70"/>
    </location>
</feature>
<accession>A0A017S8C1</accession>
<dbReference type="InterPro" id="IPR002828">
    <property type="entry name" value="SurE-like_Pase/nucleotidase"/>
</dbReference>
<dbReference type="InterPro" id="IPR036523">
    <property type="entry name" value="SurE-like_sf"/>
</dbReference>
<keyword evidence="2" id="KW-0479">Metal-binding</keyword>
<evidence type="ECO:0000313" key="8">
    <source>
        <dbReference type="Proteomes" id="UP000019804"/>
    </source>
</evidence>
<dbReference type="GO" id="GO:0046872">
    <property type="term" value="F:metal ion binding"/>
    <property type="evidence" value="ECO:0007669"/>
    <property type="project" value="UniProtKB-KW"/>
</dbReference>
<dbReference type="PANTHER" id="PTHR30457">
    <property type="entry name" value="5'-NUCLEOTIDASE SURE"/>
    <property type="match status" value="1"/>
</dbReference>
<evidence type="ECO:0000256" key="2">
    <source>
        <dbReference type="ARBA" id="ARBA00022723"/>
    </source>
</evidence>
<evidence type="ECO:0000256" key="1">
    <source>
        <dbReference type="ARBA" id="ARBA00011062"/>
    </source>
</evidence>
<evidence type="ECO:0000259" key="6">
    <source>
        <dbReference type="Pfam" id="PF01975"/>
    </source>
</evidence>
<dbReference type="HOGENOM" id="CLU_045192_0_1_1"/>
<feature type="signal peptide" evidence="5">
    <location>
        <begin position="1"/>
        <end position="15"/>
    </location>
</feature>
<dbReference type="InterPro" id="IPR030048">
    <property type="entry name" value="SurE"/>
</dbReference>
<sequence length="299" mass="31462">MQLPLLALFPLAVSAVNIVSSNDDGWAEANIRALYDSLTADGHSVLLSAPADNQSGKGSLDDAPSNRDDACEYDSCPANSGPYGHNVTDSNQNWVNSYPLTSMRYGIDNFSPTIFNGAPDLAVSGPNVGSNLGVTVFFSGTVGAASYAAHNAGIPALAFSGKSGDPTAWNASSSYPLTSQVYAQLATKVTDRVLKAGTPYLPEDVWLNVNFPEVSESKCSSAEDFKFVLSRIFDHVPLVSDDDIEICGDDYLPSETSVVDTDGCYASISVGNAESKRDANATMQGVVHGKLGDLLTCLP</sequence>
<name>A0A017S8C1_ASPRC</name>
<evidence type="ECO:0000256" key="5">
    <source>
        <dbReference type="SAM" id="SignalP"/>
    </source>
</evidence>
<comment type="similarity">
    <text evidence="1">Belongs to the SurE nucleotidase family.</text>
</comment>
<dbReference type="OrthoDB" id="4018688at2759"/>
<dbReference type="AlphaFoldDB" id="A0A017S8C1"/>
<gene>
    <name evidence="7" type="ORF">EURHEDRAFT_532567</name>
</gene>